<dbReference type="Proteomes" id="UP000217507">
    <property type="component" value="Chromosome"/>
</dbReference>
<proteinExistence type="predicted"/>
<reference evidence="1 2" key="1">
    <citation type="submission" date="2017-06" db="EMBL/GenBank/DDBJ databases">
        <title>Genome sequencing of cyanobaciteial culture collection at National Institute for Environmental Studies (NIES).</title>
        <authorList>
            <person name="Hirose Y."/>
            <person name="Shimura Y."/>
            <person name="Fujisawa T."/>
            <person name="Nakamura Y."/>
            <person name="Kawachi M."/>
        </authorList>
    </citation>
    <scope>NUCLEOTIDE SEQUENCE [LARGE SCALE GENOMIC DNA]</scope>
    <source>
        <strain evidence="1 2">NIES-23</strain>
    </source>
</reference>
<sequence>MEFLSVVSGKAKSAVLGSTQEEQLFKKTPKNHPLLGWGIKPDPFNN</sequence>
<dbReference type="AlphaFoldDB" id="A0A1Z4KTQ4"/>
<dbReference type="EMBL" id="AP018216">
    <property type="protein sequence ID" value="BAY72202.1"/>
    <property type="molecule type" value="Genomic_DNA"/>
</dbReference>
<evidence type="ECO:0000313" key="1">
    <source>
        <dbReference type="EMBL" id="BAY72202.1"/>
    </source>
</evidence>
<accession>A0A1Z4KTQ4</accession>
<name>A0A1Z4KTQ4_ANAVA</name>
<gene>
    <name evidence="1" type="ORF">NIES23_50260</name>
</gene>
<evidence type="ECO:0000313" key="2">
    <source>
        <dbReference type="Proteomes" id="UP000217507"/>
    </source>
</evidence>
<protein>
    <submittedName>
        <fullName evidence="1">Uncharacterized protein</fullName>
    </submittedName>
</protein>
<organism evidence="1 2">
    <name type="scientific">Trichormus variabilis NIES-23</name>
    <dbReference type="NCBI Taxonomy" id="1973479"/>
    <lineage>
        <taxon>Bacteria</taxon>
        <taxon>Bacillati</taxon>
        <taxon>Cyanobacteriota</taxon>
        <taxon>Cyanophyceae</taxon>
        <taxon>Nostocales</taxon>
        <taxon>Nostocaceae</taxon>
        <taxon>Trichormus</taxon>
    </lineage>
</organism>